<gene>
    <name evidence="2" type="ORF">BDA99DRAFT_162829</name>
</gene>
<feature type="compositionally biased region" description="Low complexity" evidence="1">
    <location>
        <begin position="74"/>
        <end position="83"/>
    </location>
</feature>
<organism evidence="2 3">
    <name type="scientific">Phascolomyces articulosus</name>
    <dbReference type="NCBI Taxonomy" id="60185"/>
    <lineage>
        <taxon>Eukaryota</taxon>
        <taxon>Fungi</taxon>
        <taxon>Fungi incertae sedis</taxon>
        <taxon>Mucoromycota</taxon>
        <taxon>Mucoromycotina</taxon>
        <taxon>Mucoromycetes</taxon>
        <taxon>Mucorales</taxon>
        <taxon>Lichtheimiaceae</taxon>
        <taxon>Phascolomyces</taxon>
    </lineage>
</organism>
<evidence type="ECO:0000313" key="2">
    <source>
        <dbReference type="EMBL" id="KAI9253769.1"/>
    </source>
</evidence>
<proteinExistence type="predicted"/>
<feature type="compositionally biased region" description="Polar residues" evidence="1">
    <location>
        <begin position="138"/>
        <end position="148"/>
    </location>
</feature>
<sequence>MRGSRDMFGGGGSMFNDPFFSNDPFHAVHHDPFFSGFGGGGGMHGGTGMSHPMMHQQQHQQMLRGGMMDPLFSSSSFSSSSSSFGGGGGVSKSVSQSTQIVNGQAQTVTVTKVQDQNGTTITEDYGNGRRRVVVNGVEQHSTLGQGESNDNRRYISEGSSSAPYDRRRRF</sequence>
<evidence type="ECO:0000313" key="3">
    <source>
        <dbReference type="Proteomes" id="UP001209540"/>
    </source>
</evidence>
<dbReference type="AlphaFoldDB" id="A0AAD5JTG2"/>
<comment type="caution">
    <text evidence="2">The sequence shown here is derived from an EMBL/GenBank/DDBJ whole genome shotgun (WGS) entry which is preliminary data.</text>
</comment>
<dbReference type="Proteomes" id="UP001209540">
    <property type="component" value="Unassembled WGS sequence"/>
</dbReference>
<reference evidence="2" key="1">
    <citation type="journal article" date="2022" name="IScience">
        <title>Evolution of zygomycete secretomes and the origins of terrestrial fungal ecologies.</title>
        <authorList>
            <person name="Chang Y."/>
            <person name="Wang Y."/>
            <person name="Mondo S."/>
            <person name="Ahrendt S."/>
            <person name="Andreopoulos W."/>
            <person name="Barry K."/>
            <person name="Beard J."/>
            <person name="Benny G.L."/>
            <person name="Blankenship S."/>
            <person name="Bonito G."/>
            <person name="Cuomo C."/>
            <person name="Desiro A."/>
            <person name="Gervers K.A."/>
            <person name="Hundley H."/>
            <person name="Kuo A."/>
            <person name="LaButti K."/>
            <person name="Lang B.F."/>
            <person name="Lipzen A."/>
            <person name="O'Donnell K."/>
            <person name="Pangilinan J."/>
            <person name="Reynolds N."/>
            <person name="Sandor L."/>
            <person name="Smith M.E."/>
            <person name="Tsang A."/>
            <person name="Grigoriev I.V."/>
            <person name="Stajich J.E."/>
            <person name="Spatafora J.W."/>
        </authorList>
    </citation>
    <scope>NUCLEOTIDE SEQUENCE</scope>
    <source>
        <strain evidence="2">RSA 2281</strain>
    </source>
</reference>
<feature type="region of interest" description="Disordered" evidence="1">
    <location>
        <begin position="138"/>
        <end position="170"/>
    </location>
</feature>
<evidence type="ECO:0000256" key="1">
    <source>
        <dbReference type="SAM" id="MobiDB-lite"/>
    </source>
</evidence>
<reference evidence="2" key="2">
    <citation type="submission" date="2023-02" db="EMBL/GenBank/DDBJ databases">
        <authorList>
            <consortium name="DOE Joint Genome Institute"/>
            <person name="Mondo S.J."/>
            <person name="Chang Y."/>
            <person name="Wang Y."/>
            <person name="Ahrendt S."/>
            <person name="Andreopoulos W."/>
            <person name="Barry K."/>
            <person name="Beard J."/>
            <person name="Benny G.L."/>
            <person name="Blankenship S."/>
            <person name="Bonito G."/>
            <person name="Cuomo C."/>
            <person name="Desiro A."/>
            <person name="Gervers K.A."/>
            <person name="Hundley H."/>
            <person name="Kuo A."/>
            <person name="LaButti K."/>
            <person name="Lang B.F."/>
            <person name="Lipzen A."/>
            <person name="O'Donnell K."/>
            <person name="Pangilinan J."/>
            <person name="Reynolds N."/>
            <person name="Sandor L."/>
            <person name="Smith M.W."/>
            <person name="Tsang A."/>
            <person name="Grigoriev I.V."/>
            <person name="Stajich J.E."/>
            <person name="Spatafora J.W."/>
        </authorList>
    </citation>
    <scope>NUCLEOTIDE SEQUENCE</scope>
    <source>
        <strain evidence="2">RSA 2281</strain>
    </source>
</reference>
<keyword evidence="3" id="KW-1185">Reference proteome</keyword>
<dbReference type="EMBL" id="JAIXMP010000025">
    <property type="protein sequence ID" value="KAI9253769.1"/>
    <property type="molecule type" value="Genomic_DNA"/>
</dbReference>
<accession>A0AAD5JTG2</accession>
<name>A0AAD5JTG2_9FUNG</name>
<feature type="region of interest" description="Disordered" evidence="1">
    <location>
        <begin position="74"/>
        <end position="95"/>
    </location>
</feature>
<protein>
    <submittedName>
        <fullName evidence="2">Uncharacterized protein</fullName>
    </submittedName>
</protein>